<reference evidence="3" key="2">
    <citation type="submission" date="2020-10" db="EMBL/GenBank/DDBJ databases">
        <title>Comparative genomics of the Acetobacterium genus.</title>
        <authorList>
            <person name="Marshall C."/>
            <person name="May H."/>
            <person name="Norman S."/>
        </authorList>
    </citation>
    <scope>NUCLEOTIDE SEQUENCE</scope>
    <source>
        <strain evidence="3">DER-2019</strain>
    </source>
</reference>
<reference evidence="3" key="1">
    <citation type="submission" date="2019-10" db="EMBL/GenBank/DDBJ databases">
        <authorList>
            <person name="Ross D.E."/>
            <person name="Gulliver D."/>
        </authorList>
    </citation>
    <scope>NUCLEOTIDE SEQUENCE</scope>
    <source>
        <strain evidence="3">DER-2019</strain>
    </source>
</reference>
<dbReference type="InterPro" id="IPR050902">
    <property type="entry name" value="ABC_Transporter_SBP"/>
</dbReference>
<accession>A0A923KS13</accession>
<protein>
    <submittedName>
        <fullName evidence="3">ABC transporter substrate-binding protein</fullName>
    </submittedName>
</protein>
<gene>
    <name evidence="3" type="ORF">GH810_06070</name>
</gene>
<evidence type="ECO:0000259" key="2">
    <source>
        <dbReference type="PROSITE" id="PS50983"/>
    </source>
</evidence>
<dbReference type="PANTHER" id="PTHR30535:SF34">
    <property type="entry name" value="MOLYBDATE-BINDING PROTEIN MOLA"/>
    <property type="match status" value="1"/>
</dbReference>
<evidence type="ECO:0000256" key="1">
    <source>
        <dbReference type="ARBA" id="ARBA00008814"/>
    </source>
</evidence>
<comment type="similarity">
    <text evidence="1">Belongs to the bacterial solute-binding protein 8 family.</text>
</comment>
<dbReference type="SUPFAM" id="SSF53807">
    <property type="entry name" value="Helical backbone' metal receptor"/>
    <property type="match status" value="1"/>
</dbReference>
<dbReference type="Gene3D" id="3.40.50.1980">
    <property type="entry name" value="Nitrogenase molybdenum iron protein domain"/>
    <property type="match status" value="2"/>
</dbReference>
<dbReference type="Pfam" id="PF01497">
    <property type="entry name" value="Peripla_BP_2"/>
    <property type="match status" value="1"/>
</dbReference>
<feature type="domain" description="Fe/B12 periplasmic-binding" evidence="2">
    <location>
        <begin position="88"/>
        <end position="357"/>
    </location>
</feature>
<dbReference type="EMBL" id="WJBD01000005">
    <property type="protein sequence ID" value="MBC3887872.1"/>
    <property type="molecule type" value="Genomic_DNA"/>
</dbReference>
<dbReference type="PANTHER" id="PTHR30535">
    <property type="entry name" value="VITAMIN B12-BINDING PROTEIN"/>
    <property type="match status" value="1"/>
</dbReference>
<evidence type="ECO:0000313" key="4">
    <source>
        <dbReference type="Proteomes" id="UP000616595"/>
    </source>
</evidence>
<keyword evidence="4" id="KW-1185">Reference proteome</keyword>
<evidence type="ECO:0000313" key="3">
    <source>
        <dbReference type="EMBL" id="MBC3887872.1"/>
    </source>
</evidence>
<dbReference type="Proteomes" id="UP000616595">
    <property type="component" value="Unassembled WGS sequence"/>
</dbReference>
<sequence>MSLKNIEKQCLSFTAQKRKTKKEEKIMEKKGMKLLKRLMCLIVLGAMVLSLAACSSAKSDTGSKDSTGAITVTDTAGREITVDKPLERIVTYNSSVCDVLKSFGSEATVIGRGDSVPNPTPNVDVPTVGKWNEPNIEAIMALKPDAVFTYAANMTADNEKLLEAAGIKCIYLELVDVSKATDEVTALGKLFGKEDKAKAFVDFHDKYAAIIEKKLKNIKTEDKATVYYEGYTDYKSVNKTAGGQALIDAAGGINIAADETAQYPEISDEWVLGKNPDAIIKLVSSTKKILGTGITDDTAVKDSYTQLTGRPSWANLQAVKDGKVIILSSEISTTALGSIIGELYIAKTLYPDQFKDINVGDVQKELQKTLYGTDLVGIFAYPAK</sequence>
<proteinExistence type="inferred from homology"/>
<dbReference type="AlphaFoldDB" id="A0A923KS13"/>
<dbReference type="OrthoDB" id="9787830at2"/>
<dbReference type="PROSITE" id="PS50983">
    <property type="entry name" value="FE_B12_PBP"/>
    <property type="match status" value="1"/>
</dbReference>
<dbReference type="InterPro" id="IPR002491">
    <property type="entry name" value="ABC_transptr_periplasmic_BD"/>
</dbReference>
<comment type="caution">
    <text evidence="3">The sequence shown here is derived from an EMBL/GenBank/DDBJ whole genome shotgun (WGS) entry which is preliminary data.</text>
</comment>
<organism evidence="3 4">
    <name type="scientific">Acetobacterium paludosum</name>
    <dbReference type="NCBI Taxonomy" id="52693"/>
    <lineage>
        <taxon>Bacteria</taxon>
        <taxon>Bacillati</taxon>
        <taxon>Bacillota</taxon>
        <taxon>Clostridia</taxon>
        <taxon>Eubacteriales</taxon>
        <taxon>Eubacteriaceae</taxon>
        <taxon>Acetobacterium</taxon>
    </lineage>
</organism>
<name>A0A923KS13_9FIRM</name>